<sequence length="485" mass="50861">MVSGADADKYLETPTGVSAFAKEAEMVPRSWAENKANVVFWQEHESGGHFAAYEKPKEFVNDLVRFFLSVWKPTTTFTVKTTSYDTLETVTVPQVTALAKRQDDAYAPLIVAPIPIAAGPSASGAVVSKFPSIAQTTPIVAAAYSACGCLNIKPSTVTVRPSAEFTRTISGIDYESIGTITISKNSTNLPFSSRPFPTLNISTIPTFTVSTGIFPSVNGTEYPTTGYPTLPPLSVSAGIFPSANGTGYPTLPISGRPSSGFFPLPTINLTTNFNASVSGRPPLPFLNITGPGRLPLPLLNGTNKTLPFPTGVTFPASDLHPAPIGNATRPSGRIPFPIANLTSLIPFLPTGTAPPFSFSGRPVLPLNSSIIGNAIVSNATLLPVGAQVAPTSCPGTGPADQYQFKCFVEYTGSPYQDLEQLSLPDCIAECSNINAVFSRLDCFGVSFMQNSTGLHCTLLAQAALSSSTVNVAAISAVLAPSVGDL</sequence>
<accession>A0A8H3FJQ0</accession>
<name>A0A8H3FJQ0_9LECA</name>
<proteinExistence type="inferred from homology"/>
<dbReference type="EMBL" id="CAJPDT010000045">
    <property type="protein sequence ID" value="CAF9927206.1"/>
    <property type="molecule type" value="Genomic_DNA"/>
</dbReference>
<organism evidence="3 4">
    <name type="scientific">Imshaugia aleurites</name>
    <dbReference type="NCBI Taxonomy" id="172621"/>
    <lineage>
        <taxon>Eukaryota</taxon>
        <taxon>Fungi</taxon>
        <taxon>Dikarya</taxon>
        <taxon>Ascomycota</taxon>
        <taxon>Pezizomycotina</taxon>
        <taxon>Lecanoromycetes</taxon>
        <taxon>OSLEUM clade</taxon>
        <taxon>Lecanoromycetidae</taxon>
        <taxon>Lecanorales</taxon>
        <taxon>Lecanorineae</taxon>
        <taxon>Parmeliaceae</taxon>
        <taxon>Imshaugia</taxon>
    </lineage>
</organism>
<dbReference type="GO" id="GO:0004301">
    <property type="term" value="F:epoxide hydrolase activity"/>
    <property type="evidence" value="ECO:0007669"/>
    <property type="project" value="TreeGrafter"/>
</dbReference>
<dbReference type="Proteomes" id="UP000664534">
    <property type="component" value="Unassembled WGS sequence"/>
</dbReference>
<keyword evidence="4" id="KW-1185">Reference proteome</keyword>
<dbReference type="OrthoDB" id="7130006at2759"/>
<dbReference type="PANTHER" id="PTHR21661">
    <property type="entry name" value="EPOXIDE HYDROLASE 1-RELATED"/>
    <property type="match status" value="1"/>
</dbReference>
<keyword evidence="2" id="KW-0378">Hydrolase</keyword>
<dbReference type="GO" id="GO:0097176">
    <property type="term" value="P:epoxide metabolic process"/>
    <property type="evidence" value="ECO:0007669"/>
    <property type="project" value="TreeGrafter"/>
</dbReference>
<evidence type="ECO:0000256" key="2">
    <source>
        <dbReference type="ARBA" id="ARBA00022801"/>
    </source>
</evidence>
<dbReference type="Gene3D" id="3.40.50.1820">
    <property type="entry name" value="alpha/beta hydrolase"/>
    <property type="match status" value="1"/>
</dbReference>
<comment type="similarity">
    <text evidence="1">Belongs to the peptidase S33 family.</text>
</comment>
<dbReference type="AlphaFoldDB" id="A0A8H3FJQ0"/>
<protein>
    <submittedName>
        <fullName evidence="3">Uncharacterized protein</fullName>
    </submittedName>
</protein>
<dbReference type="InterPro" id="IPR029058">
    <property type="entry name" value="AB_hydrolase_fold"/>
</dbReference>
<evidence type="ECO:0000256" key="1">
    <source>
        <dbReference type="ARBA" id="ARBA00010088"/>
    </source>
</evidence>
<dbReference type="PANTHER" id="PTHR21661:SF35">
    <property type="entry name" value="EPOXIDE HYDROLASE"/>
    <property type="match status" value="1"/>
</dbReference>
<evidence type="ECO:0000313" key="3">
    <source>
        <dbReference type="EMBL" id="CAF9927206.1"/>
    </source>
</evidence>
<comment type="caution">
    <text evidence="3">The sequence shown here is derived from an EMBL/GenBank/DDBJ whole genome shotgun (WGS) entry which is preliminary data.</text>
</comment>
<gene>
    <name evidence="3" type="ORF">IMSHALPRED_007158</name>
</gene>
<dbReference type="SUPFAM" id="SSF53474">
    <property type="entry name" value="alpha/beta-Hydrolases"/>
    <property type="match status" value="1"/>
</dbReference>
<evidence type="ECO:0000313" key="4">
    <source>
        <dbReference type="Proteomes" id="UP000664534"/>
    </source>
</evidence>
<reference evidence="3" key="1">
    <citation type="submission" date="2021-03" db="EMBL/GenBank/DDBJ databases">
        <authorList>
            <person name="Tagirdzhanova G."/>
        </authorList>
    </citation>
    <scope>NUCLEOTIDE SEQUENCE</scope>
</reference>